<name>A0ABW7I8S6_9RHOB</name>
<evidence type="ECO:0000313" key="1">
    <source>
        <dbReference type="EMBL" id="MFH0254262.1"/>
    </source>
</evidence>
<reference evidence="1 2" key="1">
    <citation type="submission" date="2024-10" db="EMBL/GenBank/DDBJ databases">
        <authorList>
            <person name="Yang X.-N."/>
        </authorList>
    </citation>
    <scope>NUCLEOTIDE SEQUENCE [LARGE SCALE GENOMIC DNA]</scope>
    <source>
        <strain evidence="1 2">CAU 1059</strain>
    </source>
</reference>
<dbReference type="RefSeq" id="WP_377170240.1">
    <property type="nucleotide sequence ID" value="NZ_JBHTJC010000002.1"/>
</dbReference>
<dbReference type="InterPro" id="IPR021955">
    <property type="entry name" value="DUF3572"/>
</dbReference>
<comment type="caution">
    <text evidence="1">The sequence shown here is derived from an EMBL/GenBank/DDBJ whole genome shotgun (WGS) entry which is preliminary data.</text>
</comment>
<accession>A0ABW7I8S6</accession>
<dbReference type="Proteomes" id="UP001607157">
    <property type="component" value="Unassembled WGS sequence"/>
</dbReference>
<dbReference type="EMBL" id="JBIHMM010000002">
    <property type="protein sequence ID" value="MFH0254262.1"/>
    <property type="molecule type" value="Genomic_DNA"/>
</dbReference>
<proteinExistence type="predicted"/>
<evidence type="ECO:0000313" key="2">
    <source>
        <dbReference type="Proteomes" id="UP001607157"/>
    </source>
</evidence>
<protein>
    <submittedName>
        <fullName evidence="1">DUF3572 domain-containing protein</fullName>
    </submittedName>
</protein>
<gene>
    <name evidence="1" type="ORF">ACGRVM_10175</name>
</gene>
<sequence length="94" mass="10355">MPDTREFADTVALKCLAWLIANDDLRPVFMGATGAGEDDLRRGASDPDFLAAVLDFLTMNDEWVIDFCRDAGLANDAPMRARADLPGGRVEHWT</sequence>
<keyword evidence="2" id="KW-1185">Reference proteome</keyword>
<dbReference type="Pfam" id="PF12096">
    <property type="entry name" value="DUF3572"/>
    <property type="match status" value="1"/>
</dbReference>
<organism evidence="1 2">
    <name type="scientific">Roseovarius aquimarinus</name>
    <dbReference type="NCBI Taxonomy" id="1229156"/>
    <lineage>
        <taxon>Bacteria</taxon>
        <taxon>Pseudomonadati</taxon>
        <taxon>Pseudomonadota</taxon>
        <taxon>Alphaproteobacteria</taxon>
        <taxon>Rhodobacterales</taxon>
        <taxon>Roseobacteraceae</taxon>
        <taxon>Roseovarius</taxon>
    </lineage>
</organism>